<keyword evidence="12" id="KW-0862">Zinc</keyword>
<keyword evidence="14" id="KW-1133">Transmembrane helix</keyword>
<dbReference type="InterPro" id="IPR007642">
    <property type="entry name" value="RNA_pol_Rpb2_2"/>
</dbReference>
<dbReference type="PRINTS" id="PR02050">
    <property type="entry name" value="B14GALTRFASE"/>
</dbReference>
<evidence type="ECO:0000256" key="13">
    <source>
        <dbReference type="ARBA" id="ARBA00022968"/>
    </source>
</evidence>
<dbReference type="Gene3D" id="3.90.1110.10">
    <property type="entry name" value="RNA polymerase Rpb2, domain 2"/>
    <property type="match status" value="1"/>
</dbReference>
<evidence type="ECO:0000256" key="10">
    <source>
        <dbReference type="ARBA" id="ARBA00022695"/>
    </source>
</evidence>
<dbReference type="InterPro" id="IPR007644">
    <property type="entry name" value="RNA_pol_bsu_protrusion"/>
</dbReference>
<dbReference type="Gene3D" id="2.40.270.10">
    <property type="entry name" value="DNA-directed RNA polymerase, subunit 2, domain 6"/>
    <property type="match status" value="1"/>
</dbReference>
<evidence type="ECO:0000256" key="9">
    <source>
        <dbReference type="ARBA" id="ARBA00022692"/>
    </source>
</evidence>
<dbReference type="Pfam" id="PF04563">
    <property type="entry name" value="RNA_pol_Rpb2_1"/>
    <property type="match status" value="1"/>
</dbReference>
<dbReference type="InterPro" id="IPR007120">
    <property type="entry name" value="DNA-dir_RNAP_su2_dom"/>
</dbReference>
<dbReference type="Gene3D" id="3.90.1070.20">
    <property type="match status" value="1"/>
</dbReference>
<evidence type="ECO:0000256" key="17">
    <source>
        <dbReference type="ARBA" id="ARBA00023180"/>
    </source>
</evidence>
<accession>A0A6C0HZ56</accession>
<dbReference type="Pfam" id="PF00562">
    <property type="entry name" value="RNA_pol_Rpb2_6"/>
    <property type="match status" value="1"/>
</dbReference>
<evidence type="ECO:0000256" key="11">
    <source>
        <dbReference type="ARBA" id="ARBA00022723"/>
    </source>
</evidence>
<sequence length="1920" mass="219353">MEYVHKILSEPGFLVQHHLESFNQFLDRIPIILHKKNPITILKKQDDQGNFQHECNIYVGGKEGTDIVFGNPLFHENGVQKIMYPNDARLRNMTYAFSIHAKITFTFTIQGQEIPAYEFTTPLVLLGYFPIMVQSKQCILSSVPADVRFNMGECTSDPGGYFIVDGSEKAIVCQEGRANNAIVVMKNFSDKYYYGAIIKSESEDETKLARSTTVYVVTKEDPDGNQDGVSLHQIVVELPDVHHPIPLFIVMRALGIISDKQIMDVCLQGDDSLLPYFHESVCDAGSVYTQAMAIQFIGTFTKYHSIHYSLRILSELFLPHIGELNFIDKAYFLGYMVKKVLRVAVGIDRPTDRDSYRYKRVDTTGVLLTHLFTDFYSKQLKDMQRVIDRTYNKNEKVYDDPEVFPSLFRTNYLEFFQERIAERGILNGFKGRWGATSYTQKVGVAQKLNRLSFNSSVSHLRKCVLQIDKSAKVTAPRLLHTSQWGMYDPVDTPDGGDVGTHKHLAIACRITEGFSKQIVLDEIEHLRIKLIPLETFSTIPLYVKFFLNGEWHGCVEDPLQAVTMLRMSRRHGRLPLSTSISWNIGENILYVFTDAGRLQRPLFYVEDRKMVEPDPSLSWSELIHGSASRPCMVEYLDTEESNTSLIAFSKEEIGRHTHVEIHSSLLLGFMGNQIIFPEHSPLPRNSFSCGQSKQAVSMYHTNYQNRMDTMGVVLNYGQDPLIQSSFLPKFKTLPYGVNAIVAIMCYTGYNTEDAILFNRASLERGMFNTSYFKTYEMEESESMIFEGGSNTDEFGLATLQTNVTPETVLMRMVSGTHVKNIYPKKDQLGQVDRTFITDHPPGHRMAKVRICHTRTPSIGDKFASRAGQKGTCGLVVNEEDMPFTAEGIRPDLIINPHAMPSRMTLGQLIESVLGKIGLEKGEKGDCTAFNTEISYKDELNRMGYHSSGTEVLCNGMTGDLLESDIFIGPTYYLRLKHMVEDKINFRERGPNTALTRQPVQGRSNEGGLRIGEMERDGVIANGMSSFVRESMMTRGDGTMLVNSTRKPYHICVDNHTGLIAVYNEGKMQRSIMDKDASYEGSFSVLNVPYSFKLLLQELATMNVQMRLITADNISHFETMRGRVVSKPSFFSLSNEVYSIKDNRLYVSTEAVVVQNGESFANCFDESKVFEHVVLNPTMFPCIESEKEMEQLSVSVRDVTPMAYESVYHKERCSFDIYRTTRDSFDTTLDYYWSKMKTGIFVRIKNNKLCNFILMYNVNYTNDFDIKNFDEFMASLPSKKKKQTSDDRTTWHATNCLLRAEKKSMDKDPNEAYLPQFYDMLVETCSHRKVNDCLFFMTRKDFPHLRKDWKESFDAIYGDVHMKEEYKDKPFLPVVAQSTSVDHADFPFPTGDDWEAICKEKYFASYQRDGLKCKNDSTRLTPLPWEKRKVEFIWRGQGTGCGNTPETNPRMRLDQLTREGTIEGLNARITRFTDRIKAARKEDGLYVEYKGSTDEEHRVSMEQQALCKFIINVEGNSAAYRFGPLLGLGFCILNVDSRYTLWFESMIQKSMITDKDIADAHCIRVKHDLSDLGEVIQWCKDNDAICQRIAQNAMKFYNAHFTKDFIYDYVADLCNSAGSLLSAQKNMYEIDAKKVKSLRPSKASLNILACKATKGTDNKTIILVPYRDDGNQNRADQLDAFLKHYKNIPVLVIEQSKDDKKFNRGALLNIGYDFCIEHLPEITTFVMHDVDILMTPDVIQKYYTEDGRGLMHLGALVSPSKYDGDYFLGRVLRVSKQVFKDMNGFPNTFYGWGGEDDALAHRIRAPVYRPTEPKEGKEMETTNDIFATKDPAFVEGFKNERLIADQLQWKIDGVNSLQYTIVEHKTLNEWCHKLTVELAPTAEYKKREEVVEPIVEKETEEVEVIGNTDTLTLKKEKKIVL</sequence>
<evidence type="ECO:0000313" key="19">
    <source>
        <dbReference type="EMBL" id="QHT85437.1"/>
    </source>
</evidence>
<dbReference type="InterPro" id="IPR006598">
    <property type="entry name" value="CAP10"/>
</dbReference>
<comment type="subcellular location">
    <subcellularLocation>
        <location evidence="1">Membrane</location>
        <topology evidence="1">Single-pass type II membrane protein</topology>
    </subcellularLocation>
</comment>
<dbReference type="UniPathway" id="UPA00378"/>
<comment type="similarity">
    <text evidence="3">Belongs to the glycosyltransferase 7 family.</text>
</comment>
<dbReference type="GO" id="GO:0006351">
    <property type="term" value="P:DNA-templated transcription"/>
    <property type="evidence" value="ECO:0007669"/>
    <property type="project" value="InterPro"/>
</dbReference>
<dbReference type="InterPro" id="IPR027791">
    <property type="entry name" value="Galactosyl_T_C"/>
</dbReference>
<dbReference type="GO" id="GO:0005975">
    <property type="term" value="P:carbohydrate metabolic process"/>
    <property type="evidence" value="ECO:0007669"/>
    <property type="project" value="InterPro"/>
</dbReference>
<evidence type="ECO:0000256" key="7">
    <source>
        <dbReference type="ARBA" id="ARBA00022676"/>
    </source>
</evidence>
<dbReference type="Gene3D" id="3.90.550.10">
    <property type="entry name" value="Spore Coat Polysaccharide Biosynthesis Protein SpsA, Chain A"/>
    <property type="match status" value="1"/>
</dbReference>
<dbReference type="Pfam" id="PF04560">
    <property type="entry name" value="RNA_pol_Rpb2_7"/>
    <property type="match status" value="1"/>
</dbReference>
<dbReference type="GO" id="GO:0016757">
    <property type="term" value="F:glycosyltransferase activity"/>
    <property type="evidence" value="ECO:0007669"/>
    <property type="project" value="UniProtKB-KW"/>
</dbReference>
<evidence type="ECO:0000259" key="18">
    <source>
        <dbReference type="SMART" id="SM00672"/>
    </source>
</evidence>
<dbReference type="InterPro" id="IPR027995">
    <property type="entry name" value="Galactosyl_T_N"/>
</dbReference>
<evidence type="ECO:0000256" key="8">
    <source>
        <dbReference type="ARBA" id="ARBA00022679"/>
    </source>
</evidence>
<comment type="similarity">
    <text evidence="4">Belongs to the RNA polymerase beta chain family.</text>
</comment>
<dbReference type="GO" id="GO:0003899">
    <property type="term" value="F:DNA-directed RNA polymerase activity"/>
    <property type="evidence" value="ECO:0007669"/>
    <property type="project" value="UniProtKB-EC"/>
</dbReference>
<dbReference type="GO" id="GO:0016020">
    <property type="term" value="C:membrane"/>
    <property type="evidence" value="ECO:0007669"/>
    <property type="project" value="UniProtKB-SubCell"/>
</dbReference>
<keyword evidence="17" id="KW-0325">Glycoprotein</keyword>
<dbReference type="Pfam" id="PF04565">
    <property type="entry name" value="RNA_pol_Rpb2_3"/>
    <property type="match status" value="1"/>
</dbReference>
<evidence type="ECO:0000256" key="3">
    <source>
        <dbReference type="ARBA" id="ARBA00005735"/>
    </source>
</evidence>
<evidence type="ECO:0000256" key="5">
    <source>
        <dbReference type="ARBA" id="ARBA00012418"/>
    </source>
</evidence>
<dbReference type="Pfam" id="PF04561">
    <property type="entry name" value="RNA_pol_Rpb2_2"/>
    <property type="match status" value="1"/>
</dbReference>
<dbReference type="InterPro" id="IPR007641">
    <property type="entry name" value="RNA_pol_Rpb2_7"/>
</dbReference>
<evidence type="ECO:0000256" key="2">
    <source>
        <dbReference type="ARBA" id="ARBA00004922"/>
    </source>
</evidence>
<name>A0A6C0HZ56_9ZZZZ</name>
<reference evidence="19" key="1">
    <citation type="journal article" date="2020" name="Nature">
        <title>Giant virus diversity and host interactions through global metagenomics.</title>
        <authorList>
            <person name="Schulz F."/>
            <person name="Roux S."/>
            <person name="Paez-Espino D."/>
            <person name="Jungbluth S."/>
            <person name="Walsh D.A."/>
            <person name="Denef V.J."/>
            <person name="McMahon K.D."/>
            <person name="Konstantinidis K.T."/>
            <person name="Eloe-Fadrosh E.A."/>
            <person name="Kyrpides N.C."/>
            <person name="Woyke T."/>
        </authorList>
    </citation>
    <scope>NUCLEOTIDE SEQUENCE</scope>
    <source>
        <strain evidence="19">GVMAG-M-3300023184-17</strain>
    </source>
</reference>
<keyword evidence="11" id="KW-0479">Metal-binding</keyword>
<dbReference type="Pfam" id="PF02709">
    <property type="entry name" value="Glyco_transf_7C"/>
    <property type="match status" value="1"/>
</dbReference>
<evidence type="ECO:0000256" key="1">
    <source>
        <dbReference type="ARBA" id="ARBA00004606"/>
    </source>
</evidence>
<dbReference type="Pfam" id="PF13733">
    <property type="entry name" value="Glyco_transf_7N"/>
    <property type="match status" value="1"/>
</dbReference>
<dbReference type="InterPro" id="IPR014724">
    <property type="entry name" value="RNA_pol_RPB2_OB-fold"/>
</dbReference>
<dbReference type="InterPro" id="IPR007645">
    <property type="entry name" value="RNA_pol_Rpb2_3"/>
</dbReference>
<evidence type="ECO:0000256" key="15">
    <source>
        <dbReference type="ARBA" id="ARBA00023136"/>
    </source>
</evidence>
<keyword evidence="16" id="KW-0804">Transcription</keyword>
<dbReference type="InterPro" id="IPR003859">
    <property type="entry name" value="Galactosyl_T"/>
</dbReference>
<dbReference type="InterPro" id="IPR037033">
    <property type="entry name" value="DNA-dir_RNAP_su2_hyb_sf"/>
</dbReference>
<dbReference type="GO" id="GO:0046872">
    <property type="term" value="F:metal ion binding"/>
    <property type="evidence" value="ECO:0007669"/>
    <property type="project" value="UniProtKB-KW"/>
</dbReference>
<dbReference type="InterPro" id="IPR007646">
    <property type="entry name" value="RNA_pol_Rpb2_4"/>
</dbReference>
<dbReference type="SMART" id="SM00672">
    <property type="entry name" value="CAP10"/>
    <property type="match status" value="1"/>
</dbReference>
<dbReference type="PANTHER" id="PTHR20856">
    <property type="entry name" value="DNA-DIRECTED RNA POLYMERASE I SUBUNIT 2"/>
    <property type="match status" value="1"/>
</dbReference>
<organism evidence="19">
    <name type="scientific">viral metagenome</name>
    <dbReference type="NCBI Taxonomy" id="1070528"/>
    <lineage>
        <taxon>unclassified sequences</taxon>
        <taxon>metagenomes</taxon>
        <taxon>organismal metagenomes</taxon>
    </lineage>
</organism>
<dbReference type="Gene3D" id="3.90.1800.10">
    <property type="entry name" value="RNA polymerase alpha subunit dimerisation domain"/>
    <property type="match status" value="1"/>
</dbReference>
<feature type="domain" description="Glycosyl transferase CAP10" evidence="18">
    <location>
        <begin position="1328"/>
        <end position="1622"/>
    </location>
</feature>
<dbReference type="GO" id="GO:0032549">
    <property type="term" value="F:ribonucleoside binding"/>
    <property type="evidence" value="ECO:0007669"/>
    <property type="project" value="InterPro"/>
</dbReference>
<evidence type="ECO:0000256" key="16">
    <source>
        <dbReference type="ARBA" id="ARBA00023163"/>
    </source>
</evidence>
<evidence type="ECO:0000256" key="14">
    <source>
        <dbReference type="ARBA" id="ARBA00022989"/>
    </source>
</evidence>
<dbReference type="Pfam" id="PF04566">
    <property type="entry name" value="RNA_pol_Rpb2_4"/>
    <property type="match status" value="1"/>
</dbReference>
<protein>
    <recommendedName>
        <fullName evidence="5">DNA-directed RNA polymerase</fullName>
        <ecNumber evidence="5">2.7.7.6</ecNumber>
    </recommendedName>
</protein>
<keyword evidence="10" id="KW-0548">Nucleotidyltransferase</keyword>
<dbReference type="PROSITE" id="PS01166">
    <property type="entry name" value="RNA_POL_BETA"/>
    <property type="match status" value="1"/>
</dbReference>
<evidence type="ECO:0000256" key="4">
    <source>
        <dbReference type="ARBA" id="ARBA00006835"/>
    </source>
</evidence>
<dbReference type="EMBL" id="MN740041">
    <property type="protein sequence ID" value="QHT85437.1"/>
    <property type="molecule type" value="Genomic_DNA"/>
</dbReference>
<dbReference type="Gene3D" id="2.40.50.150">
    <property type="match status" value="1"/>
</dbReference>
<dbReference type="InterPro" id="IPR029044">
    <property type="entry name" value="Nucleotide-diphossugar_trans"/>
</dbReference>
<dbReference type="InterPro" id="IPR007121">
    <property type="entry name" value="RNA_pol_bsu_CS"/>
</dbReference>
<keyword evidence="15" id="KW-0472">Membrane</keyword>
<dbReference type="EC" id="2.7.7.6" evidence="5"/>
<keyword evidence="9" id="KW-0812">Transmembrane</keyword>
<dbReference type="CDD" id="cd00653">
    <property type="entry name" value="RNA_pol_B_RPB2"/>
    <property type="match status" value="1"/>
</dbReference>
<evidence type="ECO:0000256" key="12">
    <source>
        <dbReference type="ARBA" id="ARBA00022833"/>
    </source>
</evidence>
<keyword evidence="8" id="KW-0808">Transferase</keyword>
<dbReference type="GO" id="GO:0003677">
    <property type="term" value="F:DNA binding"/>
    <property type="evidence" value="ECO:0007669"/>
    <property type="project" value="InterPro"/>
</dbReference>
<dbReference type="Gene3D" id="3.90.1100.10">
    <property type="match status" value="1"/>
</dbReference>
<dbReference type="GO" id="GO:0000428">
    <property type="term" value="C:DNA-directed RNA polymerase complex"/>
    <property type="evidence" value="ECO:0007669"/>
    <property type="project" value="UniProtKB-KW"/>
</dbReference>
<comment type="pathway">
    <text evidence="2">Protein modification; protein glycosylation.</text>
</comment>
<keyword evidence="7" id="KW-0328">Glycosyltransferase</keyword>
<keyword evidence="13" id="KW-0735">Signal-anchor</keyword>
<evidence type="ECO:0000256" key="6">
    <source>
        <dbReference type="ARBA" id="ARBA00022478"/>
    </source>
</evidence>
<dbReference type="Pfam" id="PF05686">
    <property type="entry name" value="Glyco_transf_90"/>
    <property type="match status" value="1"/>
</dbReference>
<dbReference type="SUPFAM" id="SSF64484">
    <property type="entry name" value="beta and beta-prime subunits of DNA dependent RNA-polymerase"/>
    <property type="match status" value="1"/>
</dbReference>
<dbReference type="InterPro" id="IPR015712">
    <property type="entry name" value="DNA-dir_RNA_pol_su2"/>
</dbReference>
<dbReference type="SUPFAM" id="SSF53448">
    <property type="entry name" value="Nucleotide-diphospho-sugar transferases"/>
    <property type="match status" value="1"/>
</dbReference>
<proteinExistence type="inferred from homology"/>
<keyword evidence="6" id="KW-0240">DNA-directed RNA polymerase</keyword>
<dbReference type="InterPro" id="IPR037034">
    <property type="entry name" value="RNA_pol_Rpb2_2_sf"/>
</dbReference>